<organism evidence="1 2">
    <name type="scientific">Rhododendron molle</name>
    <name type="common">Chinese azalea</name>
    <name type="synonym">Azalea mollis</name>
    <dbReference type="NCBI Taxonomy" id="49168"/>
    <lineage>
        <taxon>Eukaryota</taxon>
        <taxon>Viridiplantae</taxon>
        <taxon>Streptophyta</taxon>
        <taxon>Embryophyta</taxon>
        <taxon>Tracheophyta</taxon>
        <taxon>Spermatophyta</taxon>
        <taxon>Magnoliopsida</taxon>
        <taxon>eudicotyledons</taxon>
        <taxon>Gunneridae</taxon>
        <taxon>Pentapetalae</taxon>
        <taxon>asterids</taxon>
        <taxon>Ericales</taxon>
        <taxon>Ericaceae</taxon>
        <taxon>Ericoideae</taxon>
        <taxon>Rhodoreae</taxon>
        <taxon>Rhododendron</taxon>
    </lineage>
</organism>
<protein>
    <submittedName>
        <fullName evidence="1">Uncharacterized protein</fullName>
    </submittedName>
</protein>
<comment type="caution">
    <text evidence="1">The sequence shown here is derived from an EMBL/GenBank/DDBJ whole genome shotgun (WGS) entry which is preliminary data.</text>
</comment>
<dbReference type="EMBL" id="CM046392">
    <property type="protein sequence ID" value="KAI8557202.1"/>
    <property type="molecule type" value="Genomic_DNA"/>
</dbReference>
<keyword evidence="2" id="KW-1185">Reference proteome</keyword>
<proteinExistence type="predicted"/>
<dbReference type="Proteomes" id="UP001062846">
    <property type="component" value="Chromosome 5"/>
</dbReference>
<gene>
    <name evidence="1" type="ORF">RHMOL_Rhmol05G0318000</name>
</gene>
<sequence length="134" mass="14609">MLPIDEHWHRRLTTIPPLQALPSLDIHQNTCLVVSRTKDFIGKSSSLLSSFIGSFPNLFLPKQVVIPDEMKVAVIPNCSILAVVGQKMASTPGVSVALFNALAKANINVRAIAQGCSEYNITLVVKREDCVRAL</sequence>
<name>A0ACC0NXE4_RHOML</name>
<accession>A0ACC0NXE4</accession>
<evidence type="ECO:0000313" key="2">
    <source>
        <dbReference type="Proteomes" id="UP001062846"/>
    </source>
</evidence>
<reference evidence="1" key="1">
    <citation type="submission" date="2022-02" db="EMBL/GenBank/DDBJ databases">
        <title>Plant Genome Project.</title>
        <authorList>
            <person name="Zhang R.-G."/>
        </authorList>
    </citation>
    <scope>NUCLEOTIDE SEQUENCE</scope>
    <source>
        <strain evidence="1">AT1</strain>
    </source>
</reference>
<evidence type="ECO:0000313" key="1">
    <source>
        <dbReference type="EMBL" id="KAI8557202.1"/>
    </source>
</evidence>